<evidence type="ECO:0000256" key="7">
    <source>
        <dbReference type="RuleBase" id="RU363032"/>
    </source>
</evidence>
<dbReference type="GO" id="GO:0005886">
    <property type="term" value="C:plasma membrane"/>
    <property type="evidence" value="ECO:0007669"/>
    <property type="project" value="UniProtKB-SubCell"/>
</dbReference>
<dbReference type="InterPro" id="IPR000515">
    <property type="entry name" value="MetI-like"/>
</dbReference>
<feature type="transmembrane region" description="Helical" evidence="7">
    <location>
        <begin position="131"/>
        <end position="156"/>
    </location>
</feature>
<dbReference type="Gene3D" id="1.10.3720.10">
    <property type="entry name" value="MetI-like"/>
    <property type="match status" value="1"/>
</dbReference>
<dbReference type="Pfam" id="PF12911">
    <property type="entry name" value="OppC_N"/>
    <property type="match status" value="1"/>
</dbReference>
<feature type="domain" description="ABC transmembrane type-1" evidence="8">
    <location>
        <begin position="83"/>
        <end position="271"/>
    </location>
</feature>
<keyword evidence="4 7" id="KW-0812">Transmembrane</keyword>
<dbReference type="InterPro" id="IPR050366">
    <property type="entry name" value="BP-dependent_transpt_permease"/>
</dbReference>
<evidence type="ECO:0000313" key="10">
    <source>
        <dbReference type="Proteomes" id="UP000290849"/>
    </source>
</evidence>
<dbReference type="PANTHER" id="PTHR43386:SF1">
    <property type="entry name" value="D,D-DIPEPTIDE TRANSPORT SYSTEM PERMEASE PROTEIN DDPC-RELATED"/>
    <property type="match status" value="1"/>
</dbReference>
<dbReference type="CDD" id="cd06261">
    <property type="entry name" value="TM_PBP2"/>
    <property type="match status" value="1"/>
</dbReference>
<evidence type="ECO:0000313" key="9">
    <source>
        <dbReference type="EMBL" id="RXN91243.1"/>
    </source>
</evidence>
<dbReference type="AlphaFoldDB" id="A0A4Q1HLB5"/>
<keyword evidence="6 7" id="KW-0472">Membrane</keyword>
<comment type="similarity">
    <text evidence="7">Belongs to the binding-protein-dependent transport system permease family.</text>
</comment>
<evidence type="ECO:0000259" key="8">
    <source>
        <dbReference type="PROSITE" id="PS50928"/>
    </source>
</evidence>
<sequence length="284" mass="29746">MNGSAPASFLAAWRHYARHRAAVAGLALLLLAALLAAAAPWLFTHDAFAMVGKPFLWPGADPRFPLGTDMFGRDILVQLAYGARVSLLVGVTAAAISSIVGVAVGLASGYAGGWVDHVLMRVTELFQTMPSMIFVITIMAIFKPSVASIVLAIGLTSWPQTARLIRAETMRARGSDYVAASVVLGLRSTHIVWRHILRNVISPAVVTATILAGSAILTEAGLAFLGLGDPNVMSWGSMIGAGRQVLRTAWYITAIPGVAVVLTVAAITAIGNGANLVINPVRDA</sequence>
<dbReference type="InterPro" id="IPR025966">
    <property type="entry name" value="OppC_N"/>
</dbReference>
<keyword evidence="3" id="KW-1003">Cell membrane</keyword>
<dbReference type="EMBL" id="PYAL01000002">
    <property type="protein sequence ID" value="RXN91243.1"/>
    <property type="molecule type" value="Genomic_DNA"/>
</dbReference>
<evidence type="ECO:0000256" key="4">
    <source>
        <dbReference type="ARBA" id="ARBA00022692"/>
    </source>
</evidence>
<organism evidence="9 10">
    <name type="scientific">Achromobacter aloeverae</name>
    <dbReference type="NCBI Taxonomy" id="1750518"/>
    <lineage>
        <taxon>Bacteria</taxon>
        <taxon>Pseudomonadati</taxon>
        <taxon>Pseudomonadota</taxon>
        <taxon>Betaproteobacteria</taxon>
        <taxon>Burkholderiales</taxon>
        <taxon>Alcaligenaceae</taxon>
        <taxon>Achromobacter</taxon>
    </lineage>
</organism>
<dbReference type="OrthoDB" id="9783218at2"/>
<keyword evidence="5 7" id="KW-1133">Transmembrane helix</keyword>
<feature type="transmembrane region" description="Helical" evidence="7">
    <location>
        <begin position="248"/>
        <end position="270"/>
    </location>
</feature>
<evidence type="ECO:0000256" key="3">
    <source>
        <dbReference type="ARBA" id="ARBA00022475"/>
    </source>
</evidence>
<comment type="subcellular location">
    <subcellularLocation>
        <location evidence="1 7">Cell membrane</location>
        <topology evidence="1 7">Multi-pass membrane protein</topology>
    </subcellularLocation>
</comment>
<feature type="transmembrane region" description="Helical" evidence="7">
    <location>
        <begin position="205"/>
        <end position="227"/>
    </location>
</feature>
<dbReference type="InterPro" id="IPR035906">
    <property type="entry name" value="MetI-like_sf"/>
</dbReference>
<dbReference type="GO" id="GO:0055085">
    <property type="term" value="P:transmembrane transport"/>
    <property type="evidence" value="ECO:0007669"/>
    <property type="project" value="InterPro"/>
</dbReference>
<keyword evidence="2 7" id="KW-0813">Transport</keyword>
<keyword evidence="10" id="KW-1185">Reference proteome</keyword>
<dbReference type="SUPFAM" id="SSF161098">
    <property type="entry name" value="MetI-like"/>
    <property type="match status" value="1"/>
</dbReference>
<dbReference type="PROSITE" id="PS50928">
    <property type="entry name" value="ABC_TM1"/>
    <property type="match status" value="1"/>
</dbReference>
<evidence type="ECO:0000256" key="5">
    <source>
        <dbReference type="ARBA" id="ARBA00022989"/>
    </source>
</evidence>
<accession>A0A4Q1HLB5</accession>
<feature type="transmembrane region" description="Helical" evidence="7">
    <location>
        <begin position="85"/>
        <end position="111"/>
    </location>
</feature>
<dbReference type="Pfam" id="PF00528">
    <property type="entry name" value="BPD_transp_1"/>
    <property type="match status" value="1"/>
</dbReference>
<name>A0A4Q1HLB5_9BURK</name>
<comment type="caution">
    <text evidence="9">The sequence shown here is derived from an EMBL/GenBank/DDBJ whole genome shotgun (WGS) entry which is preliminary data.</text>
</comment>
<dbReference type="RefSeq" id="WP_129149797.1">
    <property type="nucleotide sequence ID" value="NZ_JBHSDO010000013.1"/>
</dbReference>
<dbReference type="Proteomes" id="UP000290849">
    <property type="component" value="Unassembled WGS sequence"/>
</dbReference>
<evidence type="ECO:0000256" key="2">
    <source>
        <dbReference type="ARBA" id="ARBA00022448"/>
    </source>
</evidence>
<proteinExistence type="inferred from homology"/>
<evidence type="ECO:0000256" key="1">
    <source>
        <dbReference type="ARBA" id="ARBA00004651"/>
    </source>
</evidence>
<evidence type="ECO:0000256" key="6">
    <source>
        <dbReference type="ARBA" id="ARBA00023136"/>
    </source>
</evidence>
<feature type="transmembrane region" description="Helical" evidence="7">
    <location>
        <begin position="20"/>
        <end position="43"/>
    </location>
</feature>
<protein>
    <submittedName>
        <fullName evidence="9">ABC transporter permease</fullName>
    </submittedName>
</protein>
<reference evidence="9 10" key="1">
    <citation type="journal article" date="2017" name="Int. J. Syst. Evol. Microbiol.">
        <title>Achromobacter aloeverae sp. nov., isolated from the root of Aloe vera (L.) Burm.f.</title>
        <authorList>
            <person name="Kuncharoen N."/>
            <person name="Muramatsu Y."/>
            <person name="Shibata C."/>
            <person name="Kamakura Y."/>
            <person name="Nakagawa Y."/>
            <person name="Tanasupawat S."/>
        </authorList>
    </citation>
    <scope>NUCLEOTIDE SEQUENCE [LARGE SCALE GENOMIC DNA]</scope>
    <source>
        <strain evidence="9 10">AVA-1</strain>
    </source>
</reference>
<dbReference type="PANTHER" id="PTHR43386">
    <property type="entry name" value="OLIGOPEPTIDE TRANSPORT SYSTEM PERMEASE PROTEIN APPC"/>
    <property type="match status" value="1"/>
</dbReference>
<gene>
    <name evidence="9" type="ORF">C7R54_08680</name>
</gene>